<gene>
    <name evidence="3" type="ORF">DL764_004821</name>
</gene>
<reference evidence="3 4" key="1">
    <citation type="submission" date="2018-06" db="EMBL/GenBank/DDBJ databases">
        <title>Complete Genomes of Monosporascus.</title>
        <authorList>
            <person name="Robinson A.J."/>
            <person name="Natvig D.O."/>
        </authorList>
    </citation>
    <scope>NUCLEOTIDE SEQUENCE [LARGE SCALE GENOMIC DNA]</scope>
    <source>
        <strain evidence="3 4">CBS 110550</strain>
    </source>
</reference>
<dbReference type="InterPro" id="IPR059095">
    <property type="entry name" value="Znf_C2H2_17_2nd"/>
</dbReference>
<sequence>MLALGKRLVELVLWDIRLGTKLCQTESHFIFSYSQGNLLSTTSGPFLYSQTGHADLHGSVWDPSTEGTQNFNGQEEFHYTYGQMAPRGQGQDQTETVDDMSSKWIASEHAPAVAEPMRRISSRSSCGSHKNRTIKASSRNAQMDAYLLPESDAHSVSSQMFYPTLPMSAGFPADGLPYSPAVLAPGMTQQHIDPSHMQLNFDASLAGNSPSTSWGSLSPVESRISSPGIPEDASSWSMPLGTSPAHTNNSSPVMNGMSPSLDRQMCMMSTEDANGAVLSEDAFVLPPSFTRRTSGEGESSARDHPLYRNAFPQADGLFHCPWEGQSGCNHKPEKLKCNYDKFVDSHLKPYRCKMDSCENARFSSTACLLRHEREAHAMHGHGDKPYLCTYEGCDRALSGNGFPRQWNLKDHMRRVHNDNGSSLNMSGSPPSGQAASSHSTKGRKRKNKDTLESGSSSRKHSSRSAQAADVAAAIKAVEQPMINEWNQHKQALQNYLQEYSVPDAFEHLEHLVAARDHLEAMGKITQKLLGTRKTHATQETFRRSYGHASG</sequence>
<protein>
    <recommendedName>
        <fullName evidence="2">C2H2-type domain-containing protein</fullName>
    </recommendedName>
</protein>
<comment type="caution">
    <text evidence="3">The sequence shown here is derived from an EMBL/GenBank/DDBJ whole genome shotgun (WGS) entry which is preliminary data.</text>
</comment>
<dbReference type="Gene3D" id="3.30.160.60">
    <property type="entry name" value="Classic Zinc Finger"/>
    <property type="match status" value="1"/>
</dbReference>
<feature type="region of interest" description="Disordered" evidence="1">
    <location>
        <begin position="415"/>
        <end position="467"/>
    </location>
</feature>
<evidence type="ECO:0000313" key="4">
    <source>
        <dbReference type="Proteomes" id="UP000293360"/>
    </source>
</evidence>
<feature type="domain" description="C2H2-type" evidence="2">
    <location>
        <begin position="386"/>
        <end position="416"/>
    </location>
</feature>
<feature type="compositionally biased region" description="Polar residues" evidence="1">
    <location>
        <begin position="122"/>
        <end position="137"/>
    </location>
</feature>
<dbReference type="AlphaFoldDB" id="A0A4Q4TBA6"/>
<evidence type="ECO:0000313" key="3">
    <source>
        <dbReference type="EMBL" id="RYP03905.1"/>
    </source>
</evidence>
<evidence type="ECO:0000259" key="2">
    <source>
        <dbReference type="SMART" id="SM00355"/>
    </source>
</evidence>
<dbReference type="InterPro" id="IPR059009">
    <property type="entry name" value="Znf_C2H2_17_1st"/>
</dbReference>
<dbReference type="EMBL" id="QJNU01000237">
    <property type="protein sequence ID" value="RYP03905.1"/>
    <property type="molecule type" value="Genomic_DNA"/>
</dbReference>
<feature type="region of interest" description="Disordered" evidence="1">
    <location>
        <begin position="210"/>
        <end position="233"/>
    </location>
</feature>
<dbReference type="InterPro" id="IPR013087">
    <property type="entry name" value="Znf_C2H2_type"/>
</dbReference>
<feature type="compositionally biased region" description="Low complexity" evidence="1">
    <location>
        <begin position="426"/>
        <end position="439"/>
    </location>
</feature>
<dbReference type="SMART" id="SM00355">
    <property type="entry name" value="ZnF_C2H2"/>
    <property type="match status" value="2"/>
</dbReference>
<dbReference type="Pfam" id="PF26177">
    <property type="entry name" value="zf_C2H2_17_1st"/>
    <property type="match status" value="1"/>
</dbReference>
<dbReference type="STRING" id="155417.A0A4Q4TBA6"/>
<keyword evidence="4" id="KW-1185">Reference proteome</keyword>
<dbReference type="Pfam" id="PF26176">
    <property type="entry name" value="zf_C2H2_17_2"/>
    <property type="match status" value="1"/>
</dbReference>
<name>A0A4Q4TBA6_9PEZI</name>
<dbReference type="Proteomes" id="UP000293360">
    <property type="component" value="Unassembled WGS sequence"/>
</dbReference>
<feature type="domain" description="C2H2-type" evidence="2">
    <location>
        <begin position="350"/>
        <end position="376"/>
    </location>
</feature>
<accession>A0A4Q4TBA6</accession>
<evidence type="ECO:0000256" key="1">
    <source>
        <dbReference type="SAM" id="MobiDB-lite"/>
    </source>
</evidence>
<feature type="region of interest" description="Disordered" evidence="1">
    <location>
        <begin position="118"/>
        <end position="137"/>
    </location>
</feature>
<proteinExistence type="predicted"/>
<organism evidence="3 4">
    <name type="scientific">Monosporascus ibericus</name>
    <dbReference type="NCBI Taxonomy" id="155417"/>
    <lineage>
        <taxon>Eukaryota</taxon>
        <taxon>Fungi</taxon>
        <taxon>Dikarya</taxon>
        <taxon>Ascomycota</taxon>
        <taxon>Pezizomycotina</taxon>
        <taxon>Sordariomycetes</taxon>
        <taxon>Xylariomycetidae</taxon>
        <taxon>Xylariales</taxon>
        <taxon>Xylariales incertae sedis</taxon>
        <taxon>Monosporascus</taxon>
    </lineage>
</organism>
<dbReference type="OrthoDB" id="5062908at2759"/>